<dbReference type="EMBL" id="KN817633">
    <property type="protein sequence ID" value="KJA15834.1"/>
    <property type="molecule type" value="Genomic_DNA"/>
</dbReference>
<feature type="region of interest" description="Disordered" evidence="1">
    <location>
        <begin position="252"/>
        <end position="277"/>
    </location>
</feature>
<sequence>MLLLCLVFLTATAVLGNDRPTSRGAAVRGGPDLWRRQATSSTYDFWWPFPPATAEGTTPTAATQETAPASVISILISTIPASATASALSLQSTTAVQALPASTSTSASASASSTSSSYAATPAPTQTQTQTQNQTTNAHAAFDVHTIAPAVAGGVGFLLLILAAWVLWGVCTRRPRVAGKDGGGLIAGPAYSQIGRGGVGDVEHAFIYRGGAGSRGRGRGVTNTFDEEGALYVPKNGDTGAGGGYRWPSYGFPPDFDSDSPSKHAHATSNRNDENINCKNADDELQTLLLVAHGHARRPSLSHSVGGGSEYTSLARARSDATSAALHALSAAPSEDGHENTERTGSLRRALIARIEEERVWTESVRVARARGAEGVVGIFPAVKGDARGGSSAALVAEGVVGAGEGADGGKRREGKNEGGRRRKGHVRADSDVRIGEPASAVLRSPPTRQHTRSPPRNPRSPRTRPPTSPPPLARPPPARGRRSTARLKRDEGGEEEEDRYTRRPTRRSASRGGNSSTGGSRSASRGPVARRARGQSRARAGGSKREGEWEAPPAFLPQSPAQLMSPALARQMCFTPIPSPDPTSRNAGTGFSAMNPQEIPSAKGSKHAERDGRRSARRIDTEKDRAGDKDKDKDVPPLPLPDALRGRLRKKRSAAPLAGAAPDGRHGQAEEAGAAQRVDDIMAAGWGARGLGPAGMRSLSPTGFGRAPAGGG</sequence>
<proteinExistence type="predicted"/>
<feature type="compositionally biased region" description="Low complexity" evidence="1">
    <location>
        <begin position="511"/>
        <end position="527"/>
    </location>
</feature>
<feature type="compositionally biased region" description="Basic and acidic residues" evidence="1">
    <location>
        <begin position="607"/>
        <end position="636"/>
    </location>
</feature>
<reference evidence="5" key="1">
    <citation type="submission" date="2014-04" db="EMBL/GenBank/DDBJ databases">
        <title>Evolutionary Origins and Diversification of the Mycorrhizal Mutualists.</title>
        <authorList>
            <consortium name="DOE Joint Genome Institute"/>
            <consortium name="Mycorrhizal Genomics Consortium"/>
            <person name="Kohler A."/>
            <person name="Kuo A."/>
            <person name="Nagy L.G."/>
            <person name="Floudas D."/>
            <person name="Copeland A."/>
            <person name="Barry K.W."/>
            <person name="Cichocki N."/>
            <person name="Veneault-Fourrey C."/>
            <person name="LaButti K."/>
            <person name="Lindquist E.A."/>
            <person name="Lipzen A."/>
            <person name="Lundell T."/>
            <person name="Morin E."/>
            <person name="Murat C."/>
            <person name="Riley R."/>
            <person name="Ohm R."/>
            <person name="Sun H."/>
            <person name="Tunlid A."/>
            <person name="Henrissat B."/>
            <person name="Grigoriev I.V."/>
            <person name="Hibbett D.S."/>
            <person name="Martin F."/>
        </authorList>
    </citation>
    <scope>NUCLEOTIDE SEQUENCE [LARGE SCALE GENOMIC DNA]</scope>
    <source>
        <strain evidence="5">FD-334 SS-4</strain>
    </source>
</reference>
<protein>
    <submittedName>
        <fullName evidence="4">Uncharacterized protein</fullName>
    </submittedName>
</protein>
<feature type="transmembrane region" description="Helical" evidence="2">
    <location>
        <begin position="147"/>
        <end position="170"/>
    </location>
</feature>
<name>A0A0D2N9P3_HYPSF</name>
<evidence type="ECO:0000256" key="2">
    <source>
        <dbReference type="SAM" id="Phobius"/>
    </source>
</evidence>
<feature type="compositionally biased region" description="Polar residues" evidence="1">
    <location>
        <begin position="583"/>
        <end position="596"/>
    </location>
</feature>
<dbReference type="AlphaFoldDB" id="A0A0D2N9P3"/>
<feature type="signal peptide" evidence="3">
    <location>
        <begin position="1"/>
        <end position="16"/>
    </location>
</feature>
<feature type="compositionally biased region" description="Pro residues" evidence="1">
    <location>
        <begin position="456"/>
        <end position="479"/>
    </location>
</feature>
<evidence type="ECO:0000256" key="3">
    <source>
        <dbReference type="SAM" id="SignalP"/>
    </source>
</evidence>
<feature type="region of interest" description="Disordered" evidence="1">
    <location>
        <begin position="106"/>
        <end position="134"/>
    </location>
</feature>
<gene>
    <name evidence="4" type="ORF">HYPSUDRAFT_334533</name>
</gene>
<keyword evidence="5" id="KW-1185">Reference proteome</keyword>
<keyword evidence="2" id="KW-0812">Transmembrane</keyword>
<dbReference type="OrthoDB" id="3269515at2759"/>
<keyword evidence="3" id="KW-0732">Signal</keyword>
<evidence type="ECO:0000256" key="1">
    <source>
        <dbReference type="SAM" id="MobiDB-lite"/>
    </source>
</evidence>
<accession>A0A0D2N9P3</accession>
<keyword evidence="2" id="KW-0472">Membrane</keyword>
<dbReference type="Proteomes" id="UP000054270">
    <property type="component" value="Unassembled WGS sequence"/>
</dbReference>
<organism evidence="4 5">
    <name type="scientific">Hypholoma sublateritium (strain FD-334 SS-4)</name>
    <dbReference type="NCBI Taxonomy" id="945553"/>
    <lineage>
        <taxon>Eukaryota</taxon>
        <taxon>Fungi</taxon>
        <taxon>Dikarya</taxon>
        <taxon>Basidiomycota</taxon>
        <taxon>Agaricomycotina</taxon>
        <taxon>Agaricomycetes</taxon>
        <taxon>Agaricomycetidae</taxon>
        <taxon>Agaricales</taxon>
        <taxon>Agaricineae</taxon>
        <taxon>Strophariaceae</taxon>
        <taxon>Hypholoma</taxon>
    </lineage>
</organism>
<keyword evidence="2" id="KW-1133">Transmembrane helix</keyword>
<feature type="region of interest" description="Disordered" evidence="1">
    <location>
        <begin position="403"/>
        <end position="713"/>
    </location>
</feature>
<feature type="compositionally biased region" description="Basic and acidic residues" evidence="1">
    <location>
        <begin position="408"/>
        <end position="420"/>
    </location>
</feature>
<evidence type="ECO:0000313" key="4">
    <source>
        <dbReference type="EMBL" id="KJA15834.1"/>
    </source>
</evidence>
<evidence type="ECO:0000313" key="5">
    <source>
        <dbReference type="Proteomes" id="UP000054270"/>
    </source>
</evidence>
<feature type="chain" id="PRO_5002265297" evidence="3">
    <location>
        <begin position="17"/>
        <end position="713"/>
    </location>
</feature>